<dbReference type="InterPro" id="IPR017932">
    <property type="entry name" value="GATase_2_dom"/>
</dbReference>
<reference evidence="2" key="1">
    <citation type="submission" date="2018-05" db="EMBL/GenBank/DDBJ databases">
        <authorList>
            <person name="Lanie J.A."/>
            <person name="Ng W.-L."/>
            <person name="Kazmierczak K.M."/>
            <person name="Andrzejewski T.M."/>
            <person name="Davidsen T.M."/>
            <person name="Wayne K.J."/>
            <person name="Tettelin H."/>
            <person name="Glass J.I."/>
            <person name="Rusch D."/>
            <person name="Podicherti R."/>
            <person name="Tsui H.-C.T."/>
            <person name="Winkler M.E."/>
        </authorList>
    </citation>
    <scope>NUCLEOTIDE SEQUENCE</scope>
</reference>
<dbReference type="InterPro" id="IPR051786">
    <property type="entry name" value="ASN_synthetase/amidase"/>
</dbReference>
<dbReference type="EMBL" id="UINC01014903">
    <property type="protein sequence ID" value="SVA63190.1"/>
    <property type="molecule type" value="Genomic_DNA"/>
</dbReference>
<dbReference type="PROSITE" id="PS51278">
    <property type="entry name" value="GATASE_TYPE_2"/>
    <property type="match status" value="1"/>
</dbReference>
<gene>
    <name evidence="2" type="ORF">METZ01_LOCUS116044</name>
</gene>
<evidence type="ECO:0000259" key="1">
    <source>
        <dbReference type="PROSITE" id="PS51278"/>
    </source>
</evidence>
<dbReference type="GO" id="GO:0005829">
    <property type="term" value="C:cytosol"/>
    <property type="evidence" value="ECO:0007669"/>
    <property type="project" value="TreeGrafter"/>
</dbReference>
<organism evidence="2">
    <name type="scientific">marine metagenome</name>
    <dbReference type="NCBI Taxonomy" id="408172"/>
    <lineage>
        <taxon>unclassified sequences</taxon>
        <taxon>metagenomes</taxon>
        <taxon>ecological metagenomes</taxon>
    </lineage>
</organism>
<dbReference type="CDD" id="cd00712">
    <property type="entry name" value="AsnB"/>
    <property type="match status" value="1"/>
</dbReference>
<proteinExistence type="predicted"/>
<dbReference type="SUPFAM" id="SSF56235">
    <property type="entry name" value="N-terminal nucleophile aminohydrolases (Ntn hydrolases)"/>
    <property type="match status" value="1"/>
</dbReference>
<sequence>MCGVCGTFVSNNHPLSNSQRSVVTSMVSMLRHRGPDASGVWLDPPGLTALGHARLAIMDLSDAGAQPMTSQDGRWTITYNGELYNADNLRRSLHSTYWRGHSDTEVLLEHISRHGVLETLSAAKGMFAFGCWDNQQAELWLARDRFGEKPLYYGSHGGLFFFSSELKALRAIPSFAPAINRNALREFFRWTNIPAPLTIYEGVYKLPPAHVLRISSPSAPPEPQPYWSAVDQALSAPPLVSGMNAVQSLGQELDRAV</sequence>
<dbReference type="AlphaFoldDB" id="A0A381XEZ6"/>
<evidence type="ECO:0000313" key="2">
    <source>
        <dbReference type="EMBL" id="SVA63190.1"/>
    </source>
</evidence>
<dbReference type="Gene3D" id="3.60.20.10">
    <property type="entry name" value="Glutamine Phosphoribosylpyrophosphate, subunit 1, domain 1"/>
    <property type="match status" value="1"/>
</dbReference>
<dbReference type="InterPro" id="IPR029055">
    <property type="entry name" value="Ntn_hydrolases_N"/>
</dbReference>
<dbReference type="Pfam" id="PF13522">
    <property type="entry name" value="GATase_6"/>
    <property type="match status" value="1"/>
</dbReference>
<feature type="domain" description="Glutamine amidotransferase type-2" evidence="1">
    <location>
        <begin position="2"/>
        <end position="217"/>
    </location>
</feature>
<dbReference type="PANTHER" id="PTHR43284">
    <property type="entry name" value="ASPARAGINE SYNTHETASE (GLUTAMINE-HYDROLYZING)"/>
    <property type="match status" value="1"/>
</dbReference>
<dbReference type="PANTHER" id="PTHR43284:SF1">
    <property type="entry name" value="ASPARAGINE SYNTHETASE"/>
    <property type="match status" value="1"/>
</dbReference>
<accession>A0A381XEZ6</accession>
<feature type="non-terminal residue" evidence="2">
    <location>
        <position position="257"/>
    </location>
</feature>
<protein>
    <recommendedName>
        <fullName evidence="1">Glutamine amidotransferase type-2 domain-containing protein</fullName>
    </recommendedName>
</protein>
<name>A0A381XEZ6_9ZZZZ</name>
<dbReference type="InterPro" id="IPR033738">
    <property type="entry name" value="AsnB_N"/>
</dbReference>